<feature type="signal peptide" evidence="1">
    <location>
        <begin position="1"/>
        <end position="19"/>
    </location>
</feature>
<evidence type="ECO:0000313" key="4">
    <source>
        <dbReference type="Proteomes" id="UP000062645"/>
    </source>
</evidence>
<dbReference type="EMBL" id="CP012036">
    <property type="protein sequence ID" value="ALF54347.1"/>
    <property type="molecule type" value="Genomic_DNA"/>
</dbReference>
<sequence>MKINSAFSALLAASSIAVASSVLAPAQAITITPTGATAGEPSGQTLYQAAISRTNDIGKSFDINWNLAPGSNTGKLSQPLSATSTWTITNFTTSALDLQIRLTNTTATTPQDIAARLTSMAFGVNPEANGIVFTKNDGITTDTDVFSAALTGLTAGNFNNIDIDVCFIGGNNCQGGGNGGLRSNQTDILNLKIKGNFTSDTAFLQFFAARFQTSQGSYVLAGNGTPGTPVPEPITMLGLGVGTVGLGALKRRYGNKKAKVTV</sequence>
<dbReference type="OrthoDB" id="459160at2"/>
<accession>A0A0M3V5V8</accession>
<dbReference type="AlphaFoldDB" id="A0A0M3V5V8"/>
<dbReference type="NCBIfam" id="TIGR02595">
    <property type="entry name" value="PEP_CTERM"/>
    <property type="match status" value="1"/>
</dbReference>
<proteinExistence type="predicted"/>
<keyword evidence="1" id="KW-0732">Signal</keyword>
<reference evidence="4" key="1">
    <citation type="submission" date="2015-07" db="EMBL/GenBank/DDBJ databases">
        <title>Genome Of Nitrogen-Fixing Cyanobacterium Nostoc piscinale CENA21 From Solimoes/Amazon River Floodplain Sediments And Comparative Genomics To Uncover Biosynthetic Natural Products Potential.</title>
        <authorList>
            <person name="Leao T.F."/>
            <person name="Leao P.N."/>
            <person name="Guimaraes P.I."/>
            <person name="de Melo A.G.C."/>
            <person name="Ramos R.T.J."/>
            <person name="Silva A."/>
            <person name="Fiore M.F."/>
            <person name="Schneider M.P.C."/>
        </authorList>
    </citation>
    <scope>NUCLEOTIDE SEQUENCE [LARGE SCALE GENOMIC DNA]</scope>
    <source>
        <strain evidence="4">CENA21</strain>
    </source>
</reference>
<dbReference type="Pfam" id="PF07589">
    <property type="entry name" value="PEP-CTERM"/>
    <property type="match status" value="1"/>
</dbReference>
<dbReference type="PATRIC" id="fig|224013.5.peg.4373"/>
<feature type="chain" id="PRO_5005790900" description="Ice-binding protein C-terminal domain-containing protein" evidence="1">
    <location>
        <begin position="20"/>
        <end position="262"/>
    </location>
</feature>
<dbReference type="Proteomes" id="UP000062645">
    <property type="component" value="Chromosome"/>
</dbReference>
<dbReference type="InterPro" id="IPR013424">
    <property type="entry name" value="Ice-binding_C"/>
</dbReference>
<organism evidence="3 4">
    <name type="scientific">Nostoc piscinale CENA21</name>
    <dbReference type="NCBI Taxonomy" id="224013"/>
    <lineage>
        <taxon>Bacteria</taxon>
        <taxon>Bacillati</taxon>
        <taxon>Cyanobacteriota</taxon>
        <taxon>Cyanophyceae</taxon>
        <taxon>Nostocales</taxon>
        <taxon>Nostocaceae</taxon>
        <taxon>Nostoc</taxon>
    </lineage>
</organism>
<dbReference type="KEGG" id="npz:ACX27_18275"/>
<protein>
    <recommendedName>
        <fullName evidence="2">Ice-binding protein C-terminal domain-containing protein</fullName>
    </recommendedName>
</protein>
<gene>
    <name evidence="3" type="ORF">ACX27_18275</name>
</gene>
<dbReference type="NCBIfam" id="NF033947">
    <property type="entry name" value="PEP-cistern"/>
    <property type="match status" value="1"/>
</dbReference>
<name>A0A0M3V5V8_9NOSO</name>
<reference evidence="3 4" key="2">
    <citation type="journal article" date="2016" name="Genome Announc.">
        <title>Draft Genome Sequence of the N2-Fixing Cyanobacterium Nostoc piscinale CENA21, Isolated from the Brazilian Amazon Floodplain.</title>
        <authorList>
            <person name="Leao T."/>
            <person name="Guimaraes P.I."/>
            <person name="de Melo A.G."/>
            <person name="Ramos R.T."/>
            <person name="Leao P.N."/>
            <person name="Silva A."/>
            <person name="Fiore M.F."/>
            <person name="Schneider M.P."/>
        </authorList>
    </citation>
    <scope>NUCLEOTIDE SEQUENCE [LARGE SCALE GENOMIC DNA]</scope>
    <source>
        <strain evidence="3 4">CENA21</strain>
    </source>
</reference>
<feature type="domain" description="Ice-binding protein C-terminal" evidence="2">
    <location>
        <begin position="229"/>
        <end position="252"/>
    </location>
</feature>
<dbReference type="RefSeq" id="WP_062294871.1">
    <property type="nucleotide sequence ID" value="NZ_CP012036.1"/>
</dbReference>
<keyword evidence="4" id="KW-1185">Reference proteome</keyword>
<evidence type="ECO:0000256" key="1">
    <source>
        <dbReference type="SAM" id="SignalP"/>
    </source>
</evidence>
<evidence type="ECO:0000259" key="2">
    <source>
        <dbReference type="Pfam" id="PF07589"/>
    </source>
</evidence>
<evidence type="ECO:0000313" key="3">
    <source>
        <dbReference type="EMBL" id="ALF54347.1"/>
    </source>
</evidence>